<dbReference type="Proteomes" id="UP000464314">
    <property type="component" value="Chromosome"/>
</dbReference>
<proteinExistence type="predicted"/>
<keyword evidence="3" id="KW-1185">Reference proteome</keyword>
<reference evidence="2 3" key="1">
    <citation type="submission" date="2020-01" db="EMBL/GenBank/DDBJ databases">
        <title>Genome analysis of Anaerocolumna sp. CBA3638.</title>
        <authorList>
            <person name="Kim J."/>
            <person name="Roh S.W."/>
        </authorList>
    </citation>
    <scope>NUCLEOTIDE SEQUENCE [LARGE SCALE GENOMIC DNA]</scope>
    <source>
        <strain evidence="2 3">CBA3638</strain>
    </source>
</reference>
<organism evidence="2 3">
    <name type="scientific">Anaerocolumna sedimenticola</name>
    <dbReference type="NCBI Taxonomy" id="2696063"/>
    <lineage>
        <taxon>Bacteria</taxon>
        <taxon>Bacillati</taxon>
        <taxon>Bacillota</taxon>
        <taxon>Clostridia</taxon>
        <taxon>Lachnospirales</taxon>
        <taxon>Lachnospiraceae</taxon>
        <taxon>Anaerocolumna</taxon>
    </lineage>
</organism>
<name>A0A6P1TMP1_9FIRM</name>
<dbReference type="Pfam" id="PF13635">
    <property type="entry name" value="DUF4143"/>
    <property type="match status" value="1"/>
</dbReference>
<dbReference type="InterPro" id="IPR003593">
    <property type="entry name" value="AAA+_ATPase"/>
</dbReference>
<gene>
    <name evidence="2" type="ORF">Ana3638_16930</name>
</gene>
<dbReference type="SMART" id="SM00382">
    <property type="entry name" value="AAA"/>
    <property type="match status" value="1"/>
</dbReference>
<dbReference type="AlphaFoldDB" id="A0A6P1TMP1"/>
<sequence length="434" mass="50569">MKRKLINKLLEWKEEAHKKPILLTGGRGVGKTYFVYDFAKSFYADYIYINFESDPYLYDFINNDLSQFESVLRDYFHLPEAAIPILVILDEITGCPDINNIINKFLNTENMNQVIAITSTLSQELLFDPMFHQLELFPLDFEEFLIATGNEWYIEVITVHFLSDTKIPDIVHQELLALFELYLQIGGMPMAVNEYINTGSAFNVPEQHRIIINSYLTDIYRLNTEGDFLKISQAFSTIDKQLMKNNRKFQYKLIRKGATQALYGDALRYIMDTGYGVCCIKLGDDNLIDLISTDTITTFVESNQFYKNNPHLNFKLYMLDIGILYSTLKTQHIKIMEQHKVGLIENYVAQCLSAKEYPLYFWESDSQAKIDFIIKKDNKIIPIEVRSNDQTRSRNVSIFRSKFKSVTDSIKISTRNFEYSNHVKYVPIYAVFCI</sequence>
<dbReference type="Gene3D" id="3.40.50.300">
    <property type="entry name" value="P-loop containing nucleotide triphosphate hydrolases"/>
    <property type="match status" value="1"/>
</dbReference>
<dbReference type="EMBL" id="CP048000">
    <property type="protein sequence ID" value="QHQ62264.1"/>
    <property type="molecule type" value="Genomic_DNA"/>
</dbReference>
<dbReference type="InterPro" id="IPR027417">
    <property type="entry name" value="P-loop_NTPase"/>
</dbReference>
<evidence type="ECO:0000313" key="2">
    <source>
        <dbReference type="EMBL" id="QHQ62264.1"/>
    </source>
</evidence>
<dbReference type="Pfam" id="PF13173">
    <property type="entry name" value="AAA_14"/>
    <property type="match status" value="1"/>
</dbReference>
<dbReference type="InterPro" id="IPR041682">
    <property type="entry name" value="AAA_14"/>
</dbReference>
<protein>
    <submittedName>
        <fullName evidence="2">DUF4143 domain-containing protein</fullName>
    </submittedName>
</protein>
<dbReference type="InterPro" id="IPR025420">
    <property type="entry name" value="DUF4143"/>
</dbReference>
<dbReference type="PANTHER" id="PTHR33295:SF7">
    <property type="entry name" value="ATPASE"/>
    <property type="match status" value="1"/>
</dbReference>
<dbReference type="SUPFAM" id="SSF52540">
    <property type="entry name" value="P-loop containing nucleoside triphosphate hydrolases"/>
    <property type="match status" value="1"/>
</dbReference>
<dbReference type="PANTHER" id="PTHR33295">
    <property type="entry name" value="ATPASE"/>
    <property type="match status" value="1"/>
</dbReference>
<accession>A0A6P1TMP1</accession>
<evidence type="ECO:0000259" key="1">
    <source>
        <dbReference type="SMART" id="SM00382"/>
    </source>
</evidence>
<evidence type="ECO:0000313" key="3">
    <source>
        <dbReference type="Proteomes" id="UP000464314"/>
    </source>
</evidence>
<feature type="domain" description="AAA+ ATPase" evidence="1">
    <location>
        <begin position="17"/>
        <end position="141"/>
    </location>
</feature>
<dbReference type="KEGG" id="anr:Ana3638_16930"/>
<dbReference type="RefSeq" id="WP_161839089.1">
    <property type="nucleotide sequence ID" value="NZ_CP048000.1"/>
</dbReference>